<accession>A0A5M8NVX8</accession>
<gene>
    <name evidence="1" type="ORF">EZS26_003368</name>
</gene>
<reference evidence="1 2" key="1">
    <citation type="submission" date="2019-03" db="EMBL/GenBank/DDBJ databases">
        <title>Single cell metagenomics reveals metabolic interactions within the superorganism composed of flagellate Streblomastix strix and complex community of Bacteroidetes bacteria on its surface.</title>
        <authorList>
            <person name="Treitli S.C."/>
            <person name="Kolisko M."/>
            <person name="Husnik F."/>
            <person name="Keeling P."/>
            <person name="Hampl V."/>
        </authorList>
    </citation>
    <scope>NUCLEOTIDE SEQUENCE [LARGE SCALE GENOMIC DNA]</scope>
    <source>
        <strain evidence="1">St1</strain>
    </source>
</reference>
<evidence type="ECO:0000313" key="2">
    <source>
        <dbReference type="Proteomes" id="UP000324575"/>
    </source>
</evidence>
<proteinExistence type="predicted"/>
<dbReference type="EMBL" id="SNRX01000076">
    <property type="protein sequence ID" value="KAA6300478.1"/>
    <property type="molecule type" value="Genomic_DNA"/>
</dbReference>
<sequence>MRLPWIGIDLCINIEKEKAYLHNPSQLCSRHLPFKQESHYCIIYLREGGYCKNTINEVLPDELDSPNLAKLF</sequence>
<dbReference type="Proteomes" id="UP000324575">
    <property type="component" value="Unassembled WGS sequence"/>
</dbReference>
<dbReference type="AlphaFoldDB" id="A0A5M8NVX8"/>
<name>A0A5M8NVX8_9BACT</name>
<protein>
    <submittedName>
        <fullName evidence="1">Uncharacterized protein</fullName>
    </submittedName>
</protein>
<organism evidence="1 2">
    <name type="scientific">Candidatus Ordinivivax streblomastigis</name>
    <dbReference type="NCBI Taxonomy" id="2540710"/>
    <lineage>
        <taxon>Bacteria</taxon>
        <taxon>Pseudomonadati</taxon>
        <taxon>Bacteroidota</taxon>
        <taxon>Bacteroidia</taxon>
        <taxon>Bacteroidales</taxon>
        <taxon>Candidatus Ordinivivax</taxon>
    </lineage>
</organism>
<comment type="caution">
    <text evidence="1">The sequence shown here is derived from an EMBL/GenBank/DDBJ whole genome shotgun (WGS) entry which is preliminary data.</text>
</comment>
<evidence type="ECO:0000313" key="1">
    <source>
        <dbReference type="EMBL" id="KAA6300478.1"/>
    </source>
</evidence>